<dbReference type="PANTHER" id="PTHR13325:SF3">
    <property type="entry name" value="MEMBRANE-BOUND TRANSCRIPTION FACTOR SITE-2 PROTEASE"/>
    <property type="match status" value="1"/>
</dbReference>
<reference evidence="2 3" key="1">
    <citation type="submission" date="2019-02" db="EMBL/GenBank/DDBJ databases">
        <title>Deep-cultivation of Planctomycetes and their phenomic and genomic characterization uncovers novel biology.</title>
        <authorList>
            <person name="Wiegand S."/>
            <person name="Jogler M."/>
            <person name="Boedeker C."/>
            <person name="Pinto D."/>
            <person name="Vollmers J."/>
            <person name="Rivas-Marin E."/>
            <person name="Kohn T."/>
            <person name="Peeters S.H."/>
            <person name="Heuer A."/>
            <person name="Rast P."/>
            <person name="Oberbeckmann S."/>
            <person name="Bunk B."/>
            <person name="Jeske O."/>
            <person name="Meyerdierks A."/>
            <person name="Storesund J.E."/>
            <person name="Kallscheuer N."/>
            <person name="Luecker S."/>
            <person name="Lage O.M."/>
            <person name="Pohl T."/>
            <person name="Merkel B.J."/>
            <person name="Hornburger P."/>
            <person name="Mueller R.-W."/>
            <person name="Bruemmer F."/>
            <person name="Labrenz M."/>
            <person name="Spormann A.M."/>
            <person name="Op den Camp H."/>
            <person name="Overmann J."/>
            <person name="Amann R."/>
            <person name="Jetten M.S.M."/>
            <person name="Mascher T."/>
            <person name="Medema M.H."/>
            <person name="Devos D.P."/>
            <person name="Kaster A.-K."/>
            <person name="Ovreas L."/>
            <person name="Rohde M."/>
            <person name="Galperin M.Y."/>
            <person name="Jogler C."/>
        </authorList>
    </citation>
    <scope>NUCLEOTIDE SEQUENCE [LARGE SCALE GENOMIC DNA]</scope>
    <source>
        <strain evidence="2 3">EC9</strain>
    </source>
</reference>
<keyword evidence="3" id="KW-1185">Reference proteome</keyword>
<proteinExistence type="predicted"/>
<keyword evidence="1" id="KW-0812">Transmembrane</keyword>
<dbReference type="GO" id="GO:0004222">
    <property type="term" value="F:metalloendopeptidase activity"/>
    <property type="evidence" value="ECO:0007669"/>
    <property type="project" value="InterPro"/>
</dbReference>
<dbReference type="RefSeq" id="WP_145344406.1">
    <property type="nucleotide sequence ID" value="NZ_CP036261.1"/>
</dbReference>
<dbReference type="InterPro" id="IPR041881">
    <property type="entry name" value="PqqD_sf"/>
</dbReference>
<dbReference type="SUPFAM" id="SSF111369">
    <property type="entry name" value="HlyD-like secretion proteins"/>
    <property type="match status" value="1"/>
</dbReference>
<keyword evidence="1" id="KW-1133">Transmembrane helix</keyword>
<feature type="transmembrane region" description="Helical" evidence="1">
    <location>
        <begin position="395"/>
        <end position="413"/>
    </location>
</feature>
<feature type="transmembrane region" description="Helical" evidence="1">
    <location>
        <begin position="153"/>
        <end position="175"/>
    </location>
</feature>
<evidence type="ECO:0000256" key="1">
    <source>
        <dbReference type="SAM" id="Phobius"/>
    </source>
</evidence>
<dbReference type="KEGG" id="ruv:EC9_19840"/>
<dbReference type="InterPro" id="IPR001193">
    <property type="entry name" value="MBTPS2"/>
</dbReference>
<protein>
    <submittedName>
        <fullName evidence="2">Peptidase family M50</fullName>
    </submittedName>
</protein>
<dbReference type="AlphaFoldDB" id="A0A517LYV6"/>
<feature type="transmembrane region" description="Helical" evidence="1">
    <location>
        <begin position="361"/>
        <end position="383"/>
    </location>
</feature>
<dbReference type="Gene3D" id="1.10.10.1150">
    <property type="entry name" value="Coenzyme PQQ synthesis protein D (PqqD)"/>
    <property type="match status" value="1"/>
</dbReference>
<keyword evidence="1" id="KW-0472">Membrane</keyword>
<evidence type="ECO:0000313" key="3">
    <source>
        <dbReference type="Proteomes" id="UP000319557"/>
    </source>
</evidence>
<dbReference type="GO" id="GO:0031293">
    <property type="term" value="P:membrane protein intracellular domain proteolysis"/>
    <property type="evidence" value="ECO:0007669"/>
    <property type="project" value="TreeGrafter"/>
</dbReference>
<feature type="transmembrane region" description="Helical" evidence="1">
    <location>
        <begin position="284"/>
        <end position="303"/>
    </location>
</feature>
<dbReference type="Proteomes" id="UP000319557">
    <property type="component" value="Chromosome"/>
</dbReference>
<dbReference type="EMBL" id="CP036261">
    <property type="protein sequence ID" value="QDS87801.1"/>
    <property type="molecule type" value="Genomic_DNA"/>
</dbReference>
<dbReference type="Gene3D" id="2.40.30.170">
    <property type="match status" value="1"/>
</dbReference>
<dbReference type="GO" id="GO:0016020">
    <property type="term" value="C:membrane"/>
    <property type="evidence" value="ECO:0007669"/>
    <property type="project" value="InterPro"/>
</dbReference>
<dbReference type="GO" id="GO:0005737">
    <property type="term" value="C:cytoplasm"/>
    <property type="evidence" value="ECO:0007669"/>
    <property type="project" value="TreeGrafter"/>
</dbReference>
<dbReference type="OrthoDB" id="9759690at2"/>
<evidence type="ECO:0000313" key="2">
    <source>
        <dbReference type="EMBL" id="QDS87801.1"/>
    </source>
</evidence>
<dbReference type="PANTHER" id="PTHR13325">
    <property type="entry name" value="PROTEASE M50 MEMBRANE-BOUND TRANSCRIPTION FACTOR SITE 2 PROTEASE"/>
    <property type="match status" value="1"/>
</dbReference>
<name>A0A517LYV6_9BACT</name>
<gene>
    <name evidence="2" type="ORF">EC9_19840</name>
</gene>
<feature type="transmembrane region" description="Helical" evidence="1">
    <location>
        <begin position="433"/>
        <end position="452"/>
    </location>
</feature>
<feature type="transmembrane region" description="Helical" evidence="1">
    <location>
        <begin position="256"/>
        <end position="278"/>
    </location>
</feature>
<feature type="transmembrane region" description="Helical" evidence="1">
    <location>
        <begin position="190"/>
        <end position="209"/>
    </location>
</feature>
<accession>A0A517LYV6</accession>
<organism evidence="2 3">
    <name type="scientific">Rosistilla ulvae</name>
    <dbReference type="NCBI Taxonomy" id="1930277"/>
    <lineage>
        <taxon>Bacteria</taxon>
        <taxon>Pseudomonadati</taxon>
        <taxon>Planctomycetota</taxon>
        <taxon>Planctomycetia</taxon>
        <taxon>Pirellulales</taxon>
        <taxon>Pirellulaceae</taxon>
        <taxon>Rosistilla</taxon>
    </lineage>
</organism>
<sequence>MATSPITAAQHTPVRLRMRMDLQVSQQTHQGQRQWILKDSLARKYFRLSAQQFAVLELLDGKRSLVQIKESLRQKFPQLAATHSQLQSLVMQLHRSGVVYSESLGQGEQLLQRHRKQKRQQWISRLFSVFAIRFPGVDPDWFLGKIYRSIRCVFHPISIAISVAMMIAAVSMILIDLDYFLGRLPAFQEFFGAGNLVWMMLALAFAKVVHELGHGLTCKHFGAECHEIGLMFLVFTPCLYCDTSDSWMVASKWRRAAIGAAGMYFELTLAALCSFIWVATTPGLLNFLCLNTIFICSVSTLVFNGNPLLRYDGYYILSDLMEVPNLARKAQSALLGFLKFHCLGLPWSTESTIPSKLRTLFAGYAVASFFYRIFVLVLILWFASKIFEPYGLKPIGDVLITISLVGILIIPLVKAGKYFLIPGKLSQVNSKRLIGTCIAIAMLLSFLAFVPVPHHVYAVVSIEPRGAVRVYVDVEGNLAQQYVEPGAKVKVGDPLARLVNPTLDFEAEKIGGQLQQLETKLTNLRRQQSADPSAATAIPYTQTSLEAMQVRLTQVRDRHSRLLLTAPTAGTIFSPPRTPEATTTSGQLGVWSGTPLQSQNIGCYLPASTCICLIGDPSEFEAVAVIDQTAANYVSEADPVEIVLDEILGRRWESVVAEIAAVDTKVTPRELSIKSGGDLDTTTDATGAERPSAASYQARIAIPDGDQQLIQGFRGQAKIYVGSRPLGTRLLRFLRQTFRFH</sequence>